<dbReference type="AlphaFoldDB" id="A0A2H1V0Y5"/>
<name>A0A2H1V0Y5_SPOFR</name>
<sequence length="100" mass="11448">MYKKTDYTEVSLGKSSNDFSHLGDTVFKIKGLRKPKGLLSNVGVQFCSPSVKRRNNHASPAFTWRRANRTPETKIRKDSSNSTDEKFLMLSKHFDVQKII</sequence>
<protein>
    <submittedName>
        <fullName evidence="1">SFRICE_001443</fullName>
    </submittedName>
</protein>
<dbReference type="EMBL" id="ODYU01000171">
    <property type="protein sequence ID" value="SOQ34498.1"/>
    <property type="molecule type" value="Genomic_DNA"/>
</dbReference>
<proteinExistence type="predicted"/>
<organism evidence="1">
    <name type="scientific">Spodoptera frugiperda</name>
    <name type="common">Fall armyworm</name>
    <dbReference type="NCBI Taxonomy" id="7108"/>
    <lineage>
        <taxon>Eukaryota</taxon>
        <taxon>Metazoa</taxon>
        <taxon>Ecdysozoa</taxon>
        <taxon>Arthropoda</taxon>
        <taxon>Hexapoda</taxon>
        <taxon>Insecta</taxon>
        <taxon>Pterygota</taxon>
        <taxon>Neoptera</taxon>
        <taxon>Endopterygota</taxon>
        <taxon>Lepidoptera</taxon>
        <taxon>Glossata</taxon>
        <taxon>Ditrysia</taxon>
        <taxon>Noctuoidea</taxon>
        <taxon>Noctuidae</taxon>
        <taxon>Amphipyrinae</taxon>
        <taxon>Spodoptera</taxon>
    </lineage>
</organism>
<accession>A0A2H1V0Y5</accession>
<reference evidence="1" key="1">
    <citation type="submission" date="2016-07" db="EMBL/GenBank/DDBJ databases">
        <authorList>
            <person name="Bretaudeau A."/>
        </authorList>
    </citation>
    <scope>NUCLEOTIDE SEQUENCE</scope>
    <source>
        <strain evidence="1">Rice</strain>
        <tissue evidence="1">Whole body</tissue>
    </source>
</reference>
<gene>
    <name evidence="1" type="ORF">SFRICE_001443</name>
</gene>
<evidence type="ECO:0000313" key="1">
    <source>
        <dbReference type="EMBL" id="SOQ34498.1"/>
    </source>
</evidence>